<dbReference type="OrthoDB" id="86267at2157"/>
<dbReference type="AlphaFoldDB" id="A0A5C0XQC6"/>
<feature type="transmembrane region" description="Helical" evidence="1">
    <location>
        <begin position="111"/>
        <end position="130"/>
    </location>
</feature>
<dbReference type="RefSeq" id="WP_011012447.1">
    <property type="nucleotide sequence ID" value="NC_003413.1"/>
</dbReference>
<organism evidence="2 3">
    <name type="scientific">Pyrococcus furiosus (strain ATCC 43587 / DSM 3638 / JCM 8422 / Vc1)</name>
    <dbReference type="NCBI Taxonomy" id="186497"/>
    <lineage>
        <taxon>Archaea</taxon>
        <taxon>Methanobacteriati</taxon>
        <taxon>Methanobacteriota</taxon>
        <taxon>Thermococci</taxon>
        <taxon>Thermococcales</taxon>
        <taxon>Thermococcaceae</taxon>
        <taxon>Pyrococcus</taxon>
    </lineage>
</organism>
<accession>A0A5C0XQC6</accession>
<keyword evidence="1" id="KW-1133">Transmembrane helix</keyword>
<keyword evidence="1" id="KW-0472">Membrane</keyword>
<proteinExistence type="predicted"/>
<feature type="transmembrane region" description="Helical" evidence="1">
    <location>
        <begin position="56"/>
        <end position="76"/>
    </location>
</feature>
<gene>
    <name evidence="2" type="ORF">PFDSM3638_06500</name>
</gene>
<evidence type="ECO:0000313" key="3">
    <source>
        <dbReference type="Proteomes" id="UP000324354"/>
    </source>
</evidence>
<dbReference type="Pfam" id="PF09874">
    <property type="entry name" value="DUF2101"/>
    <property type="match status" value="1"/>
</dbReference>
<dbReference type="EMBL" id="CP023154">
    <property type="protein sequence ID" value="QEK78942.1"/>
    <property type="molecule type" value="Genomic_DNA"/>
</dbReference>
<protein>
    <submittedName>
        <fullName evidence="2">DUF2101 domain-containing protein</fullName>
    </submittedName>
</protein>
<feature type="transmembrane region" description="Helical" evidence="1">
    <location>
        <begin position="142"/>
        <end position="160"/>
    </location>
</feature>
<feature type="transmembrane region" description="Helical" evidence="1">
    <location>
        <begin position="82"/>
        <end position="99"/>
    </location>
</feature>
<reference evidence="2 3" key="1">
    <citation type="submission" date="2017-08" db="EMBL/GenBank/DDBJ databases">
        <title>Resequencing and Reannotation of the genome of Pyrococcus furiosus type strain DSM3638.</title>
        <authorList>
            <person name="Reichelt R.M."/>
            <person name="Bunk B."/>
        </authorList>
    </citation>
    <scope>NUCLEOTIDE SEQUENCE [LARGE SCALE GENOMIC DNA]</scope>
    <source>
        <strain evidence="2 3">DSM 3638</strain>
    </source>
</reference>
<keyword evidence="1" id="KW-0812">Transmembrane</keyword>
<dbReference type="GeneID" id="13301902"/>
<sequence>MKLEEFLYLLGEKIEVGIWKIFYITKNLLLPSPSQELPRSILGRLAKRAKTPHELLSLKLQLVFLVYLIFSLLLVFMNFWKIFIVVAFFYFLYLRYLLITNREFFIDYQPYRAFYLSLSIIATISYGGFIIVREYSTSPYHYYIYLLAVLATVLVFRHWFKSKYGRDYTYGVVEEVKGDLVRVYVHDDIAANVKPGYYWLPAVPDAEPGRIVKILVEEQTLRGAKPVRIIEVYME</sequence>
<dbReference type="GeneID" id="41713107"/>
<name>A0A5C0XQC6_PYRFU</name>
<dbReference type="InterPro" id="IPR018663">
    <property type="entry name" value="DUF2101_membrane"/>
</dbReference>
<dbReference type="Proteomes" id="UP000324354">
    <property type="component" value="Chromosome"/>
</dbReference>
<evidence type="ECO:0000256" key="1">
    <source>
        <dbReference type="SAM" id="Phobius"/>
    </source>
</evidence>
<evidence type="ECO:0000313" key="2">
    <source>
        <dbReference type="EMBL" id="QEK78942.1"/>
    </source>
</evidence>